<evidence type="ECO:0000256" key="5">
    <source>
        <dbReference type="ARBA" id="ARBA00022989"/>
    </source>
</evidence>
<sequence>MTHRLANGLRGLKYALAVGFRAHPKATTAQVVLGVVQAVLMPATVYLTKVLIDAVQAGHTREAWLAGAGLGAGVALIWAVVFAYVKLVFLVLDHTARASDREVMELMGTPPGLDHHERPDHLDQVQRIREDRWLLGGAVNWLAQCLRAFVTICVGGALLYAVHPLLLVFPLVALGAMAIAKRAGDIEIKVQEATSEPERRRRHLFEVATLAESGKELRVFGSAGEIARRHHETGAAVVAERNRGQWKAARIATGEGVLSAVGMAAGIGIVLYLAIRGEATAGDVVLLVSLIGMVAGAAGGIAMQSALLVRTGKLGTRLMWLRAYANESSGPAVPLPVPDRLADGIRLDGVSFAYPESERASLDDVTLTLPAGKVVALVGENGAGKTTLVKLLSGFYQPTSGTIDVDGTDLADFETDEWRERIGATYQDFTRFEFTARETVGIGDLRNTSDPHSGFDDDTVRAAMTRAGAEDVLDDLPRGLDTRLGSRWDDGTDLSGGQWQKLAIGRGRMRRDPLLVVFDEPTAALDPQTEHALFERFAEEVHAGRARGTVTVLVSHRFSTVSMADLIVVLDGGRVAETGTHDELMARGGAYAELYTLQSSAYR</sequence>
<dbReference type="InterPro" id="IPR003593">
    <property type="entry name" value="AAA+_ATPase"/>
</dbReference>
<keyword evidence="6 7" id="KW-0472">Membrane</keyword>
<reference evidence="11" key="1">
    <citation type="submission" date="2016-10" db="EMBL/GenBank/DDBJ databases">
        <authorList>
            <person name="Varghese N."/>
            <person name="Submissions S."/>
        </authorList>
    </citation>
    <scope>NUCLEOTIDE SEQUENCE [LARGE SCALE GENOMIC DNA]</scope>
    <source>
        <strain evidence="11">CGMCC 4.3147</strain>
    </source>
</reference>
<dbReference type="EMBL" id="FNGF01000005">
    <property type="protein sequence ID" value="SDL35767.1"/>
    <property type="molecule type" value="Genomic_DNA"/>
</dbReference>
<dbReference type="InterPro" id="IPR011527">
    <property type="entry name" value="ABC1_TM_dom"/>
</dbReference>
<dbReference type="PANTHER" id="PTHR43394">
    <property type="entry name" value="ATP-DEPENDENT PERMEASE MDL1, MITOCHONDRIAL"/>
    <property type="match status" value="1"/>
</dbReference>
<evidence type="ECO:0000256" key="4">
    <source>
        <dbReference type="ARBA" id="ARBA00022840"/>
    </source>
</evidence>
<dbReference type="SUPFAM" id="SSF52540">
    <property type="entry name" value="P-loop containing nucleoside triphosphate hydrolases"/>
    <property type="match status" value="1"/>
</dbReference>
<organism evidence="10 11">
    <name type="scientific">Glycomyces sambucus</name>
    <dbReference type="NCBI Taxonomy" id="380244"/>
    <lineage>
        <taxon>Bacteria</taxon>
        <taxon>Bacillati</taxon>
        <taxon>Actinomycetota</taxon>
        <taxon>Actinomycetes</taxon>
        <taxon>Glycomycetales</taxon>
        <taxon>Glycomycetaceae</taxon>
        <taxon>Glycomyces</taxon>
    </lineage>
</organism>
<dbReference type="STRING" id="380244.SAMN05216298_3590"/>
<evidence type="ECO:0000259" key="8">
    <source>
        <dbReference type="PROSITE" id="PS50893"/>
    </source>
</evidence>
<feature type="domain" description="ABC transmembrane type-1" evidence="9">
    <location>
        <begin position="31"/>
        <end position="310"/>
    </location>
</feature>
<dbReference type="Proteomes" id="UP000198662">
    <property type="component" value="Unassembled WGS sequence"/>
</dbReference>
<feature type="transmembrane region" description="Helical" evidence="7">
    <location>
        <begin position="64"/>
        <end position="92"/>
    </location>
</feature>
<gene>
    <name evidence="10" type="ORF">SAMN05216298_3590</name>
</gene>
<dbReference type="GO" id="GO:0005524">
    <property type="term" value="F:ATP binding"/>
    <property type="evidence" value="ECO:0007669"/>
    <property type="project" value="UniProtKB-KW"/>
</dbReference>
<feature type="transmembrane region" description="Helical" evidence="7">
    <location>
        <begin position="31"/>
        <end position="52"/>
    </location>
</feature>
<dbReference type="InterPro" id="IPR036640">
    <property type="entry name" value="ABC1_TM_sf"/>
</dbReference>
<dbReference type="PROSITE" id="PS50893">
    <property type="entry name" value="ABC_TRANSPORTER_2"/>
    <property type="match status" value="1"/>
</dbReference>
<evidence type="ECO:0000256" key="7">
    <source>
        <dbReference type="SAM" id="Phobius"/>
    </source>
</evidence>
<feature type="transmembrane region" description="Helical" evidence="7">
    <location>
        <begin position="251"/>
        <end position="275"/>
    </location>
</feature>
<evidence type="ECO:0000256" key="3">
    <source>
        <dbReference type="ARBA" id="ARBA00022741"/>
    </source>
</evidence>
<evidence type="ECO:0000256" key="1">
    <source>
        <dbReference type="ARBA" id="ARBA00004651"/>
    </source>
</evidence>
<evidence type="ECO:0000313" key="10">
    <source>
        <dbReference type="EMBL" id="SDL35767.1"/>
    </source>
</evidence>
<dbReference type="GO" id="GO:0005886">
    <property type="term" value="C:plasma membrane"/>
    <property type="evidence" value="ECO:0007669"/>
    <property type="project" value="UniProtKB-SubCell"/>
</dbReference>
<feature type="transmembrane region" description="Helical" evidence="7">
    <location>
        <begin position="287"/>
        <end position="309"/>
    </location>
</feature>
<dbReference type="Gene3D" id="1.20.1560.10">
    <property type="entry name" value="ABC transporter type 1, transmembrane domain"/>
    <property type="match status" value="1"/>
</dbReference>
<keyword evidence="2 7" id="KW-0812">Transmembrane</keyword>
<proteinExistence type="predicted"/>
<dbReference type="InterPro" id="IPR027417">
    <property type="entry name" value="P-loop_NTPase"/>
</dbReference>
<dbReference type="PANTHER" id="PTHR43394:SF1">
    <property type="entry name" value="ATP-BINDING CASSETTE SUB-FAMILY B MEMBER 10, MITOCHONDRIAL"/>
    <property type="match status" value="1"/>
</dbReference>
<feature type="transmembrane region" description="Helical" evidence="7">
    <location>
        <begin position="158"/>
        <end position="180"/>
    </location>
</feature>
<protein>
    <submittedName>
        <fullName evidence="10">ATP-binding cassette, subfamily B</fullName>
    </submittedName>
</protein>
<dbReference type="PROSITE" id="PS50929">
    <property type="entry name" value="ABC_TM1F"/>
    <property type="match status" value="1"/>
</dbReference>
<dbReference type="GO" id="GO:0016887">
    <property type="term" value="F:ATP hydrolysis activity"/>
    <property type="evidence" value="ECO:0007669"/>
    <property type="project" value="InterPro"/>
</dbReference>
<keyword evidence="3" id="KW-0547">Nucleotide-binding</keyword>
<dbReference type="Pfam" id="PF00005">
    <property type="entry name" value="ABC_tran"/>
    <property type="match status" value="1"/>
</dbReference>
<dbReference type="RefSeq" id="WP_091052138.1">
    <property type="nucleotide sequence ID" value="NZ_FNGF01000005.1"/>
</dbReference>
<dbReference type="SMART" id="SM00382">
    <property type="entry name" value="AAA"/>
    <property type="match status" value="1"/>
</dbReference>
<dbReference type="InterPro" id="IPR003439">
    <property type="entry name" value="ABC_transporter-like_ATP-bd"/>
</dbReference>
<keyword evidence="4 10" id="KW-0067">ATP-binding</keyword>
<evidence type="ECO:0000256" key="2">
    <source>
        <dbReference type="ARBA" id="ARBA00022692"/>
    </source>
</evidence>
<comment type="subcellular location">
    <subcellularLocation>
        <location evidence="1">Cell membrane</location>
        <topology evidence="1">Multi-pass membrane protein</topology>
    </subcellularLocation>
</comment>
<accession>A0A1G9JDR6</accession>
<evidence type="ECO:0000256" key="6">
    <source>
        <dbReference type="ARBA" id="ARBA00023136"/>
    </source>
</evidence>
<feature type="domain" description="ABC transporter" evidence="8">
    <location>
        <begin position="345"/>
        <end position="597"/>
    </location>
</feature>
<dbReference type="InterPro" id="IPR039421">
    <property type="entry name" value="Type_1_exporter"/>
</dbReference>
<dbReference type="SUPFAM" id="SSF90123">
    <property type="entry name" value="ABC transporter transmembrane region"/>
    <property type="match status" value="1"/>
</dbReference>
<keyword evidence="5 7" id="KW-1133">Transmembrane helix</keyword>
<dbReference type="GO" id="GO:0015421">
    <property type="term" value="F:ABC-type oligopeptide transporter activity"/>
    <property type="evidence" value="ECO:0007669"/>
    <property type="project" value="TreeGrafter"/>
</dbReference>
<dbReference type="OrthoDB" id="9806127at2"/>
<dbReference type="Gene3D" id="3.40.50.300">
    <property type="entry name" value="P-loop containing nucleotide triphosphate hydrolases"/>
    <property type="match status" value="1"/>
</dbReference>
<evidence type="ECO:0000259" key="9">
    <source>
        <dbReference type="PROSITE" id="PS50929"/>
    </source>
</evidence>
<evidence type="ECO:0000313" key="11">
    <source>
        <dbReference type="Proteomes" id="UP000198662"/>
    </source>
</evidence>
<name>A0A1G9JDR6_9ACTN</name>
<dbReference type="AlphaFoldDB" id="A0A1G9JDR6"/>
<keyword evidence="11" id="KW-1185">Reference proteome</keyword>